<evidence type="ECO:0000256" key="5">
    <source>
        <dbReference type="ARBA" id="ARBA00022485"/>
    </source>
</evidence>
<dbReference type="EMBL" id="PCXU01000008">
    <property type="protein sequence ID" value="PIR43848.1"/>
    <property type="molecule type" value="Genomic_DNA"/>
</dbReference>
<feature type="domain" description="Uracil-DNA glycosylase-like" evidence="12">
    <location>
        <begin position="35"/>
        <end position="187"/>
    </location>
</feature>
<dbReference type="EC" id="3.2.2.27" evidence="3"/>
<dbReference type="SUPFAM" id="SSF52141">
    <property type="entry name" value="Uracil-DNA glycosylase-like"/>
    <property type="match status" value="1"/>
</dbReference>
<dbReference type="SMART" id="SM00987">
    <property type="entry name" value="UreE_C"/>
    <property type="match status" value="1"/>
</dbReference>
<dbReference type="SMART" id="SM00986">
    <property type="entry name" value="UDG"/>
    <property type="match status" value="1"/>
</dbReference>
<evidence type="ECO:0000256" key="8">
    <source>
        <dbReference type="ARBA" id="ARBA00022801"/>
    </source>
</evidence>
<dbReference type="GO" id="GO:0004844">
    <property type="term" value="F:uracil DNA N-glycosylase activity"/>
    <property type="evidence" value="ECO:0007669"/>
    <property type="project" value="UniProtKB-EC"/>
</dbReference>
<dbReference type="PANTHER" id="PTHR33693">
    <property type="entry name" value="TYPE-5 URACIL-DNA GLYCOSYLASE"/>
    <property type="match status" value="1"/>
</dbReference>
<dbReference type="InterPro" id="IPR051536">
    <property type="entry name" value="UDG_Type-4/5"/>
</dbReference>
<dbReference type="Proteomes" id="UP000230214">
    <property type="component" value="Unassembled WGS sequence"/>
</dbReference>
<dbReference type="AlphaFoldDB" id="A0A2H0RBF7"/>
<dbReference type="CDD" id="cd10030">
    <property type="entry name" value="UDG-F4_TTUDGA_SPO1dp_like"/>
    <property type="match status" value="1"/>
</dbReference>
<evidence type="ECO:0000256" key="1">
    <source>
        <dbReference type="ARBA" id="ARBA00001400"/>
    </source>
</evidence>
<dbReference type="Pfam" id="PF03167">
    <property type="entry name" value="UDG"/>
    <property type="match status" value="1"/>
</dbReference>
<comment type="catalytic activity">
    <reaction evidence="1">
        <text>Hydrolyzes single-stranded DNA or mismatched double-stranded DNA and polynucleotides, releasing free uracil.</text>
        <dbReference type="EC" id="3.2.2.27"/>
    </reaction>
</comment>
<dbReference type="NCBIfam" id="TIGR00758">
    <property type="entry name" value="UDG_fam4"/>
    <property type="match status" value="1"/>
</dbReference>
<evidence type="ECO:0000256" key="7">
    <source>
        <dbReference type="ARBA" id="ARBA00022763"/>
    </source>
</evidence>
<evidence type="ECO:0000256" key="6">
    <source>
        <dbReference type="ARBA" id="ARBA00022723"/>
    </source>
</evidence>
<sequence>MTKKKQVEQLYNKLKRLRESPLYKYRLENNYKPVLGEGNLNANILFIGEAPGKKEAESGKPFIGSAGKLLDTFLESVGLKRKDIYITNIVNDRPPNNRDPKHEEIKIYSPILEKIIEIISPKIIATLGRFSMEYILIKYGFEKQLNTIGNLHGKVFKNKDIKVIPLYHPAAAIYNQKLRPDILKDFKTLKREMQN</sequence>
<dbReference type="GO" id="GO:0006281">
    <property type="term" value="P:DNA repair"/>
    <property type="evidence" value="ECO:0007669"/>
    <property type="project" value="UniProtKB-KW"/>
</dbReference>
<accession>A0A2H0RBF7</accession>
<dbReference type="InterPro" id="IPR005273">
    <property type="entry name" value="Ura-DNA_glyco_family4"/>
</dbReference>
<reference evidence="13 14" key="1">
    <citation type="submission" date="2017-09" db="EMBL/GenBank/DDBJ databases">
        <title>Depth-based differentiation of microbial function through sediment-hosted aquifers and enrichment of novel symbionts in the deep terrestrial subsurface.</title>
        <authorList>
            <person name="Probst A.J."/>
            <person name="Ladd B."/>
            <person name="Jarett J.K."/>
            <person name="Geller-Mcgrath D.E."/>
            <person name="Sieber C.M."/>
            <person name="Emerson J.B."/>
            <person name="Anantharaman K."/>
            <person name="Thomas B.C."/>
            <person name="Malmstrom R."/>
            <person name="Stieglmeier M."/>
            <person name="Klingl A."/>
            <person name="Woyke T."/>
            <person name="Ryan C.M."/>
            <person name="Banfield J.F."/>
        </authorList>
    </citation>
    <scope>NUCLEOTIDE SEQUENCE [LARGE SCALE GENOMIC DNA]</scope>
    <source>
        <strain evidence="13">CG10_big_fil_rev_8_21_14_0_10_32_10</strain>
    </source>
</reference>
<keyword evidence="5" id="KW-0004">4Fe-4S</keyword>
<evidence type="ECO:0000259" key="12">
    <source>
        <dbReference type="SMART" id="SM00986"/>
    </source>
</evidence>
<evidence type="ECO:0000256" key="10">
    <source>
        <dbReference type="ARBA" id="ARBA00023014"/>
    </source>
</evidence>
<keyword evidence="10" id="KW-0411">Iron-sulfur</keyword>
<evidence type="ECO:0000313" key="13">
    <source>
        <dbReference type="EMBL" id="PIR43848.1"/>
    </source>
</evidence>
<evidence type="ECO:0000256" key="9">
    <source>
        <dbReference type="ARBA" id="ARBA00023004"/>
    </source>
</evidence>
<name>A0A2H0RBF7_UNCKA</name>
<dbReference type="GO" id="GO:0046872">
    <property type="term" value="F:metal ion binding"/>
    <property type="evidence" value="ECO:0007669"/>
    <property type="project" value="UniProtKB-KW"/>
</dbReference>
<evidence type="ECO:0000256" key="3">
    <source>
        <dbReference type="ARBA" id="ARBA00012030"/>
    </source>
</evidence>
<comment type="similarity">
    <text evidence="2">Belongs to the uracil-DNA glycosylase (UDG) superfamily. Type 4 (UDGa) family.</text>
</comment>
<evidence type="ECO:0000256" key="4">
    <source>
        <dbReference type="ARBA" id="ARBA00019403"/>
    </source>
</evidence>
<evidence type="ECO:0000256" key="2">
    <source>
        <dbReference type="ARBA" id="ARBA00006521"/>
    </source>
</evidence>
<protein>
    <recommendedName>
        <fullName evidence="4">Type-4 uracil-DNA glycosylase</fullName>
        <ecNumber evidence="3">3.2.2.27</ecNumber>
    </recommendedName>
</protein>
<evidence type="ECO:0000256" key="11">
    <source>
        <dbReference type="ARBA" id="ARBA00023204"/>
    </source>
</evidence>
<dbReference type="GO" id="GO:0051539">
    <property type="term" value="F:4 iron, 4 sulfur cluster binding"/>
    <property type="evidence" value="ECO:0007669"/>
    <property type="project" value="UniProtKB-KW"/>
</dbReference>
<proteinExistence type="inferred from homology"/>
<gene>
    <name evidence="13" type="ORF">COV24_00610</name>
</gene>
<dbReference type="InterPro" id="IPR005122">
    <property type="entry name" value="Uracil-DNA_glycosylase-like"/>
</dbReference>
<keyword evidence="6" id="KW-0479">Metal-binding</keyword>
<keyword evidence="7" id="KW-0227">DNA damage</keyword>
<organism evidence="13 14">
    <name type="scientific">candidate division WWE3 bacterium CG10_big_fil_rev_8_21_14_0_10_32_10</name>
    <dbReference type="NCBI Taxonomy" id="1975090"/>
    <lineage>
        <taxon>Bacteria</taxon>
        <taxon>Katanobacteria</taxon>
    </lineage>
</organism>
<keyword evidence="11" id="KW-0234">DNA repair</keyword>
<dbReference type="PANTHER" id="PTHR33693:SF1">
    <property type="entry name" value="TYPE-4 URACIL-DNA GLYCOSYLASE"/>
    <property type="match status" value="1"/>
</dbReference>
<dbReference type="Gene3D" id="3.40.470.10">
    <property type="entry name" value="Uracil-DNA glycosylase-like domain"/>
    <property type="match status" value="1"/>
</dbReference>
<evidence type="ECO:0000313" key="14">
    <source>
        <dbReference type="Proteomes" id="UP000230214"/>
    </source>
</evidence>
<comment type="caution">
    <text evidence="13">The sequence shown here is derived from an EMBL/GenBank/DDBJ whole genome shotgun (WGS) entry which is preliminary data.</text>
</comment>
<keyword evidence="8" id="KW-0378">Hydrolase</keyword>
<dbReference type="InterPro" id="IPR036895">
    <property type="entry name" value="Uracil-DNA_glycosylase-like_sf"/>
</dbReference>
<keyword evidence="9" id="KW-0408">Iron</keyword>